<dbReference type="AlphaFoldDB" id="A0A8J7UIH0"/>
<sequence>MSPSEVRAHFEKQAQACAHLGSPFTAMLCLTLGRILDPSDRVGSAILQWKGDAGADALALRLCGGLHRLVLQAQDAKLAAAYPPNAANRDVLEVVLPQVLHRHSQQLLAELQRAPQTNEIARSGMLLPGFLFLARQTDLPLKLYEIGSSAGLNLLFDRFGYQFAGRRWGQSASPVQITPEIRGKKAIPLGGNLMIASRRGCDLAPIDVQEAQARMRLRSFVWADQDQRLARLDGALKLAQQTPVDLDQIDAEAFVRNELAETPQGAVRVVFHSIMWQYMPVEARDAIEAQLAAVGSAASKSSPLAWLRMEPTGAGAPWAELTLTLWPNARTLHLANCDYHGRWIEWLV</sequence>
<keyword evidence="2" id="KW-1185">Reference proteome</keyword>
<dbReference type="Proteomes" id="UP000666240">
    <property type="component" value="Unassembled WGS sequence"/>
</dbReference>
<dbReference type="PIRSF" id="PIRSF012608">
    <property type="entry name" value="UCP012608"/>
    <property type="match status" value="1"/>
</dbReference>
<dbReference type="Pfam" id="PF10094">
    <property type="entry name" value="DUF2332"/>
    <property type="match status" value="1"/>
</dbReference>
<reference evidence="1" key="1">
    <citation type="submission" date="2021-03" db="EMBL/GenBank/DDBJ databases">
        <title>Genome sequencing and assembly of Tianweitania sediminis.</title>
        <authorList>
            <person name="Chhetri G."/>
        </authorList>
    </citation>
    <scope>NUCLEOTIDE SEQUENCE</scope>
    <source>
        <strain evidence="1">Z8</strain>
    </source>
</reference>
<accession>A0A8J7UIH0</accession>
<dbReference type="InterPro" id="IPR011200">
    <property type="entry name" value="UCP012608"/>
</dbReference>
<organism evidence="1 2">
    <name type="scientific">Tianweitania sediminis</name>
    <dbReference type="NCBI Taxonomy" id="1502156"/>
    <lineage>
        <taxon>Bacteria</taxon>
        <taxon>Pseudomonadati</taxon>
        <taxon>Pseudomonadota</taxon>
        <taxon>Alphaproteobacteria</taxon>
        <taxon>Hyphomicrobiales</taxon>
        <taxon>Phyllobacteriaceae</taxon>
        <taxon>Tianweitania</taxon>
    </lineage>
</organism>
<evidence type="ECO:0000313" key="1">
    <source>
        <dbReference type="EMBL" id="MBP0437805.1"/>
    </source>
</evidence>
<evidence type="ECO:0000313" key="2">
    <source>
        <dbReference type="Proteomes" id="UP000666240"/>
    </source>
</evidence>
<dbReference type="EMBL" id="JAGIYY010000001">
    <property type="protein sequence ID" value="MBP0437805.1"/>
    <property type="molecule type" value="Genomic_DNA"/>
</dbReference>
<dbReference type="RefSeq" id="WP_209333777.1">
    <property type="nucleotide sequence ID" value="NZ_JAGIYY010000001.1"/>
</dbReference>
<proteinExistence type="predicted"/>
<protein>
    <submittedName>
        <fullName evidence="1">DUF2332 family protein</fullName>
    </submittedName>
</protein>
<name>A0A8J7UIH0_9HYPH</name>
<comment type="caution">
    <text evidence="1">The sequence shown here is derived from an EMBL/GenBank/DDBJ whole genome shotgun (WGS) entry which is preliminary data.</text>
</comment>
<gene>
    <name evidence="1" type="ORF">J5Y06_03930</name>
</gene>